<feature type="region of interest" description="Disordered" evidence="1">
    <location>
        <begin position="99"/>
        <end position="144"/>
    </location>
</feature>
<evidence type="ECO:0000313" key="4">
    <source>
        <dbReference type="Proteomes" id="UP000600365"/>
    </source>
</evidence>
<feature type="transmembrane region" description="Helical" evidence="2">
    <location>
        <begin position="76"/>
        <end position="96"/>
    </location>
</feature>
<accession>A0A917XTP8</accession>
<proteinExistence type="predicted"/>
<dbReference type="EMBL" id="BMMM01000002">
    <property type="protein sequence ID" value="GGN53395.1"/>
    <property type="molecule type" value="Genomic_DNA"/>
</dbReference>
<organism evidence="3 4">
    <name type="scientific">Streptomyces albiflavescens</name>
    <dbReference type="NCBI Taxonomy" id="1623582"/>
    <lineage>
        <taxon>Bacteria</taxon>
        <taxon>Bacillati</taxon>
        <taxon>Actinomycetota</taxon>
        <taxon>Actinomycetes</taxon>
        <taxon>Kitasatosporales</taxon>
        <taxon>Streptomycetaceae</taxon>
        <taxon>Streptomyces</taxon>
    </lineage>
</organism>
<dbReference type="AlphaFoldDB" id="A0A917XTP8"/>
<comment type="caution">
    <text evidence="3">The sequence shown here is derived from an EMBL/GenBank/DDBJ whole genome shotgun (WGS) entry which is preliminary data.</text>
</comment>
<keyword evidence="4" id="KW-1185">Reference proteome</keyword>
<keyword evidence="2" id="KW-0472">Membrane</keyword>
<dbReference type="Proteomes" id="UP000600365">
    <property type="component" value="Unassembled WGS sequence"/>
</dbReference>
<feature type="compositionally biased region" description="Low complexity" evidence="1">
    <location>
        <begin position="124"/>
        <end position="144"/>
    </location>
</feature>
<evidence type="ECO:0000256" key="1">
    <source>
        <dbReference type="SAM" id="MobiDB-lite"/>
    </source>
</evidence>
<feature type="compositionally biased region" description="Low complexity" evidence="1">
    <location>
        <begin position="99"/>
        <end position="108"/>
    </location>
</feature>
<keyword evidence="2" id="KW-0812">Transmembrane</keyword>
<feature type="region of interest" description="Disordered" evidence="1">
    <location>
        <begin position="1"/>
        <end position="43"/>
    </location>
</feature>
<protein>
    <submittedName>
        <fullName evidence="3">Uncharacterized protein</fullName>
    </submittedName>
</protein>
<gene>
    <name evidence="3" type="ORF">GCM10011579_011580</name>
</gene>
<sequence>MAERRKSAESQADTVVSPPILIRTLPHRERHPGGEPPSEDTIAMPRPTAAQLAYGSCTVIFSTLAMLLLSQTSSGLGIALITLSALALGLLVAVTVPLPTPTPSAAAPTPAPAPAPVERVPVQRETASVSAAAAPEPVREPAGP</sequence>
<evidence type="ECO:0000313" key="3">
    <source>
        <dbReference type="EMBL" id="GGN53395.1"/>
    </source>
</evidence>
<keyword evidence="2" id="KW-1133">Transmembrane helix</keyword>
<evidence type="ECO:0000256" key="2">
    <source>
        <dbReference type="SAM" id="Phobius"/>
    </source>
</evidence>
<reference evidence="3 4" key="1">
    <citation type="journal article" date="2014" name="Int. J. Syst. Evol. Microbiol.">
        <title>Complete genome sequence of Corynebacterium casei LMG S-19264T (=DSM 44701T), isolated from a smear-ripened cheese.</title>
        <authorList>
            <consortium name="US DOE Joint Genome Institute (JGI-PGF)"/>
            <person name="Walter F."/>
            <person name="Albersmeier A."/>
            <person name="Kalinowski J."/>
            <person name="Ruckert C."/>
        </authorList>
    </citation>
    <scope>NUCLEOTIDE SEQUENCE [LARGE SCALE GENOMIC DNA]</scope>
    <source>
        <strain evidence="3 4">CGMCC 4.7111</strain>
    </source>
</reference>
<feature type="transmembrane region" description="Helical" evidence="2">
    <location>
        <begin position="52"/>
        <end position="70"/>
    </location>
</feature>
<name>A0A917XTP8_9ACTN</name>